<evidence type="ECO:0000313" key="3">
    <source>
        <dbReference type="Proteomes" id="UP001346149"/>
    </source>
</evidence>
<sequence length="182" mass="20120">MRSFLCKTKTKGFTFPLPLGLPRTACMGGCLVCCSKLKLKSSAGSLRKGRDSKDRGVQNPNNLEDFWSSSVLKMENSTVVSQGSISSISISNQTLDPPGGQGSSGTPELINHGLLLWNQNRQQWLSNKKNEMKPRQSPESKLSCNVTYECLLGSNKPFPQPIPLSEMVDFLVDTWEQEGMYD</sequence>
<dbReference type="PANTHER" id="PTHR33373">
    <property type="entry name" value="OS07G0479600 PROTEIN"/>
    <property type="match status" value="1"/>
</dbReference>
<keyword evidence="3" id="KW-1185">Reference proteome</keyword>
<feature type="domain" description="Gag1-like clamp" evidence="1">
    <location>
        <begin position="73"/>
        <end position="182"/>
    </location>
</feature>
<dbReference type="AlphaFoldDB" id="A0AAN7KH58"/>
<reference evidence="2 3" key="1">
    <citation type="journal article" date="2023" name="Hortic Res">
        <title>Pangenome of water caltrop reveals structural variations and asymmetric subgenome divergence after allopolyploidization.</title>
        <authorList>
            <person name="Zhang X."/>
            <person name="Chen Y."/>
            <person name="Wang L."/>
            <person name="Yuan Y."/>
            <person name="Fang M."/>
            <person name="Shi L."/>
            <person name="Lu R."/>
            <person name="Comes H.P."/>
            <person name="Ma Y."/>
            <person name="Chen Y."/>
            <person name="Huang G."/>
            <person name="Zhou Y."/>
            <person name="Zheng Z."/>
            <person name="Qiu Y."/>
        </authorList>
    </citation>
    <scope>NUCLEOTIDE SEQUENCE [LARGE SCALE GENOMIC DNA]</scope>
    <source>
        <strain evidence="2">F231</strain>
    </source>
</reference>
<evidence type="ECO:0000259" key="1">
    <source>
        <dbReference type="Pfam" id="PF13259"/>
    </source>
</evidence>
<organism evidence="2 3">
    <name type="scientific">Trapa natans</name>
    <name type="common">Water chestnut</name>
    <dbReference type="NCBI Taxonomy" id="22666"/>
    <lineage>
        <taxon>Eukaryota</taxon>
        <taxon>Viridiplantae</taxon>
        <taxon>Streptophyta</taxon>
        <taxon>Embryophyta</taxon>
        <taxon>Tracheophyta</taxon>
        <taxon>Spermatophyta</taxon>
        <taxon>Magnoliopsida</taxon>
        <taxon>eudicotyledons</taxon>
        <taxon>Gunneridae</taxon>
        <taxon>Pentapetalae</taxon>
        <taxon>rosids</taxon>
        <taxon>malvids</taxon>
        <taxon>Myrtales</taxon>
        <taxon>Lythraceae</taxon>
        <taxon>Trapa</taxon>
    </lineage>
</organism>
<dbReference type="EMBL" id="JAXQNO010000023">
    <property type="protein sequence ID" value="KAK4764894.1"/>
    <property type="molecule type" value="Genomic_DNA"/>
</dbReference>
<name>A0AAN7KH58_TRANT</name>
<dbReference type="PANTHER" id="PTHR33373:SF1">
    <property type="entry name" value="DUF4050 DOMAIN-CONTAINING PROTEIN"/>
    <property type="match status" value="1"/>
</dbReference>
<protein>
    <recommendedName>
        <fullName evidence="1">Gag1-like clamp domain-containing protein</fullName>
    </recommendedName>
</protein>
<dbReference type="Proteomes" id="UP001346149">
    <property type="component" value="Unassembled WGS sequence"/>
</dbReference>
<gene>
    <name evidence="2" type="ORF">SAY86_025984</name>
</gene>
<evidence type="ECO:0000313" key="2">
    <source>
        <dbReference type="EMBL" id="KAK4764894.1"/>
    </source>
</evidence>
<dbReference type="Pfam" id="PF13259">
    <property type="entry name" value="clamp_Gag1-like"/>
    <property type="match status" value="1"/>
</dbReference>
<comment type="caution">
    <text evidence="2">The sequence shown here is derived from an EMBL/GenBank/DDBJ whole genome shotgun (WGS) entry which is preliminary data.</text>
</comment>
<accession>A0AAN7KH58</accession>
<proteinExistence type="predicted"/>
<dbReference type="InterPro" id="IPR025124">
    <property type="entry name" value="Gag1-like_clamp"/>
</dbReference>